<protein>
    <recommendedName>
        <fullName evidence="1">HTH luxR-type domain-containing protein</fullName>
    </recommendedName>
</protein>
<evidence type="ECO:0000259" key="1">
    <source>
        <dbReference type="SMART" id="SM00421"/>
    </source>
</evidence>
<dbReference type="PANTHER" id="PTHR34293:SF1">
    <property type="entry name" value="HTH-TYPE TRANSCRIPTIONAL REGULATOR TRMBL2"/>
    <property type="match status" value="1"/>
</dbReference>
<evidence type="ECO:0000313" key="2">
    <source>
        <dbReference type="EMBL" id="GLK13201.1"/>
    </source>
</evidence>
<dbReference type="Gene3D" id="1.10.10.10">
    <property type="entry name" value="Winged helix-like DNA-binding domain superfamily/Winged helix DNA-binding domain"/>
    <property type="match status" value="1"/>
</dbReference>
<dbReference type="GO" id="GO:0003677">
    <property type="term" value="F:DNA binding"/>
    <property type="evidence" value="ECO:0007669"/>
    <property type="project" value="InterPro"/>
</dbReference>
<dbReference type="SMART" id="SM00421">
    <property type="entry name" value="HTH_LUXR"/>
    <property type="match status" value="1"/>
</dbReference>
<dbReference type="InterPro" id="IPR000792">
    <property type="entry name" value="Tscrpt_reg_LuxR_C"/>
</dbReference>
<reference evidence="2" key="2">
    <citation type="submission" date="2023-01" db="EMBL/GenBank/DDBJ databases">
        <authorList>
            <person name="Sun Q."/>
            <person name="Evtushenko L."/>
        </authorList>
    </citation>
    <scope>NUCLEOTIDE SEQUENCE</scope>
    <source>
        <strain evidence="2">VKM Ac-2007</strain>
    </source>
</reference>
<dbReference type="SUPFAM" id="SSF46894">
    <property type="entry name" value="C-terminal effector domain of the bipartite response regulators"/>
    <property type="match status" value="1"/>
</dbReference>
<dbReference type="AlphaFoldDB" id="A0A9W6I6Z0"/>
<sequence>MSRTVYRHCLVRGHFSVEALLRDLAVTRPELEEAKQTLLSLRLLRSSPDRDGLLTPVSPRSAEAEIVAPMRREVTERKQEIAQVSDQIRGFARSYADYLYGYAPDGTTIPIENADAFVIRLKDAVKHCRHELLIMQPTDCPELPDGGEASALSTLREGVDVKALVHQGARSSYTTRSRLRDTLRACTEIRTVVDLPARMLIFDRELAFIYPNPELLTQAAVVLDSRVISFLASIHDRIWETGTVLTLQPDSSPDQHSNEVRASILELLSAGFTDEVIARRLAVSVRTCRRHIAELLGALDSRTRFQAGAEAVRRGLLPLP</sequence>
<gene>
    <name evidence="2" type="ORF">GCM10017600_66120</name>
</gene>
<dbReference type="InterPro" id="IPR016032">
    <property type="entry name" value="Sig_transdc_resp-reg_C-effctor"/>
</dbReference>
<accession>A0A9W6I6Z0</accession>
<keyword evidence="3" id="KW-1185">Reference proteome</keyword>
<dbReference type="PANTHER" id="PTHR34293">
    <property type="entry name" value="HTH-TYPE TRANSCRIPTIONAL REGULATOR TRMBL2"/>
    <property type="match status" value="1"/>
</dbReference>
<dbReference type="GO" id="GO:0006355">
    <property type="term" value="P:regulation of DNA-templated transcription"/>
    <property type="evidence" value="ECO:0007669"/>
    <property type="project" value="InterPro"/>
</dbReference>
<evidence type="ECO:0000313" key="3">
    <source>
        <dbReference type="Proteomes" id="UP001143474"/>
    </source>
</evidence>
<feature type="domain" description="HTH luxR-type" evidence="1">
    <location>
        <begin position="262"/>
        <end position="311"/>
    </location>
</feature>
<dbReference type="InterPro" id="IPR036388">
    <property type="entry name" value="WH-like_DNA-bd_sf"/>
</dbReference>
<organism evidence="2 3">
    <name type="scientific">Streptosporangium carneum</name>
    <dbReference type="NCBI Taxonomy" id="47481"/>
    <lineage>
        <taxon>Bacteria</taxon>
        <taxon>Bacillati</taxon>
        <taxon>Actinomycetota</taxon>
        <taxon>Actinomycetes</taxon>
        <taxon>Streptosporangiales</taxon>
        <taxon>Streptosporangiaceae</taxon>
        <taxon>Streptosporangium</taxon>
    </lineage>
</organism>
<proteinExistence type="predicted"/>
<name>A0A9W6I6Z0_9ACTN</name>
<reference evidence="2" key="1">
    <citation type="journal article" date="2014" name="Int. J. Syst. Evol. Microbiol.">
        <title>Complete genome sequence of Corynebacterium casei LMG S-19264T (=DSM 44701T), isolated from a smear-ripened cheese.</title>
        <authorList>
            <consortium name="US DOE Joint Genome Institute (JGI-PGF)"/>
            <person name="Walter F."/>
            <person name="Albersmeier A."/>
            <person name="Kalinowski J."/>
            <person name="Ruckert C."/>
        </authorList>
    </citation>
    <scope>NUCLEOTIDE SEQUENCE</scope>
    <source>
        <strain evidence="2">VKM Ac-2007</strain>
    </source>
</reference>
<dbReference type="EMBL" id="BSEV01000021">
    <property type="protein sequence ID" value="GLK13201.1"/>
    <property type="molecule type" value="Genomic_DNA"/>
</dbReference>
<dbReference type="InterPro" id="IPR051797">
    <property type="entry name" value="TrmB-like"/>
</dbReference>
<dbReference type="Proteomes" id="UP001143474">
    <property type="component" value="Unassembled WGS sequence"/>
</dbReference>
<comment type="caution">
    <text evidence="2">The sequence shown here is derived from an EMBL/GenBank/DDBJ whole genome shotgun (WGS) entry which is preliminary data.</text>
</comment>